<feature type="region of interest" description="Disordered" evidence="1">
    <location>
        <begin position="37"/>
        <end position="74"/>
    </location>
</feature>
<evidence type="ECO:0000313" key="3">
    <source>
        <dbReference type="Proteomes" id="UP000608890"/>
    </source>
</evidence>
<accession>A0A917TL75</accession>
<evidence type="ECO:0000256" key="1">
    <source>
        <dbReference type="SAM" id="MobiDB-lite"/>
    </source>
</evidence>
<protein>
    <submittedName>
        <fullName evidence="2">Uncharacterized protein</fullName>
    </submittedName>
</protein>
<dbReference type="Proteomes" id="UP000608890">
    <property type="component" value="Unassembled WGS sequence"/>
</dbReference>
<comment type="caution">
    <text evidence="2">The sequence shown here is derived from an EMBL/GenBank/DDBJ whole genome shotgun (WGS) entry which is preliminary data.</text>
</comment>
<reference evidence="2" key="1">
    <citation type="journal article" date="2014" name="Int. J. Syst. Evol. Microbiol.">
        <title>Complete genome sequence of Corynebacterium casei LMG S-19264T (=DSM 44701T), isolated from a smear-ripened cheese.</title>
        <authorList>
            <consortium name="US DOE Joint Genome Institute (JGI-PGF)"/>
            <person name="Walter F."/>
            <person name="Albersmeier A."/>
            <person name="Kalinowski J."/>
            <person name="Ruckert C."/>
        </authorList>
    </citation>
    <scope>NUCLEOTIDE SEQUENCE</scope>
    <source>
        <strain evidence="2">CGMCC 4.7312</strain>
    </source>
</reference>
<keyword evidence="3" id="KW-1185">Reference proteome</keyword>
<dbReference type="AlphaFoldDB" id="A0A917TL75"/>
<evidence type="ECO:0000313" key="2">
    <source>
        <dbReference type="EMBL" id="GGM26570.1"/>
    </source>
</evidence>
<organism evidence="2 3">
    <name type="scientific">Micromonospora sonchi</name>
    <dbReference type="NCBI Taxonomy" id="1763543"/>
    <lineage>
        <taxon>Bacteria</taxon>
        <taxon>Bacillati</taxon>
        <taxon>Actinomycetota</taxon>
        <taxon>Actinomycetes</taxon>
        <taxon>Micromonosporales</taxon>
        <taxon>Micromonosporaceae</taxon>
        <taxon>Micromonospora</taxon>
    </lineage>
</organism>
<gene>
    <name evidence="2" type="ORF">GCM10011608_09190</name>
</gene>
<sequence>MRTVVKVATCGCGEPITRPNPLNPGEWLHTDGRTGCVDSLTREPTGADAWPRKESPRLDPTILSRSLRRAGVRR</sequence>
<proteinExistence type="predicted"/>
<reference evidence="2" key="2">
    <citation type="submission" date="2020-09" db="EMBL/GenBank/DDBJ databases">
        <authorList>
            <person name="Sun Q."/>
            <person name="Zhou Y."/>
        </authorList>
    </citation>
    <scope>NUCLEOTIDE SEQUENCE</scope>
    <source>
        <strain evidence="2">CGMCC 4.7312</strain>
    </source>
</reference>
<dbReference type="EMBL" id="BMNB01000003">
    <property type="protein sequence ID" value="GGM26570.1"/>
    <property type="molecule type" value="Genomic_DNA"/>
</dbReference>
<name>A0A917TL75_9ACTN</name>